<keyword evidence="1" id="KW-0812">Transmembrane</keyword>
<feature type="transmembrane region" description="Helical" evidence="1">
    <location>
        <begin position="360"/>
        <end position="383"/>
    </location>
</feature>
<dbReference type="KEGG" id="pai:PAE0445"/>
<keyword evidence="1" id="KW-1133">Transmembrane helix</keyword>
<organism evidence="2 3">
    <name type="scientific">Pyrobaculum aerophilum (strain ATCC 51768 / DSM 7523 / JCM 9630 / CIP 104966 / NBRC 100827 / IM2)</name>
    <dbReference type="NCBI Taxonomy" id="178306"/>
    <lineage>
        <taxon>Archaea</taxon>
        <taxon>Thermoproteota</taxon>
        <taxon>Thermoprotei</taxon>
        <taxon>Thermoproteales</taxon>
        <taxon>Thermoproteaceae</taxon>
        <taxon>Pyrobaculum</taxon>
    </lineage>
</organism>
<feature type="transmembrane region" description="Helical" evidence="1">
    <location>
        <begin position="336"/>
        <end position="353"/>
    </location>
</feature>
<dbReference type="PATRIC" id="fig|178306.9.peg.336"/>
<dbReference type="EnsemblBacteria" id="AAL62799">
    <property type="protein sequence ID" value="AAL62799"/>
    <property type="gene ID" value="PAE0445"/>
</dbReference>
<dbReference type="AlphaFoldDB" id="Q8ZZ42"/>
<dbReference type="InParanoid" id="Q8ZZ42"/>
<feature type="transmembrane region" description="Helical" evidence="1">
    <location>
        <begin position="20"/>
        <end position="44"/>
    </location>
</feature>
<proteinExistence type="predicted"/>
<dbReference type="HOGENOM" id="CLU_318235_0_0_2"/>
<keyword evidence="1" id="KW-0472">Membrane</keyword>
<feature type="transmembrane region" description="Helical" evidence="1">
    <location>
        <begin position="147"/>
        <end position="174"/>
    </location>
</feature>
<keyword evidence="3" id="KW-1185">Reference proteome</keyword>
<evidence type="ECO:0000313" key="3">
    <source>
        <dbReference type="Proteomes" id="UP000002439"/>
    </source>
</evidence>
<sequence length="914" mass="102896">MRSVDKLLLKCKSRSKQYIILIIAVILFIGSTWQVAFSPGYVFLAEQFEFLNAHLFLRVTSLWPNTEIFSEADPGKLYLYWALYLLSFGDYKVLQVMALGLPSALAYLSATYLLSRFSKWGWAIAFLYVFNPLFINQPRDIQFRFEYALLPLALAVLIRVFEGRLIHGLVLAFILAMGSYRFYVLFAIMATLIFIWYIINKGKPSLVITTVAVTTGLILSLPRILPAIVHFLEGDSLALATFGVTEGIRRVDVLDAFVLNYYYPGDVFEKITHGILNFGFFPSVLISIAVILRRRNNIVFLGALFVLVGILLTSTINIDPLLATFPPLARLLRQPYWNGIITLIGYLLLLSQLRSRIAIIAAVIIPAVFYGPIFFSGNMWGYWCASTPPQSYELLPSFEGKSLWIPTLGSPRAVWVKCERPQWASNAWGVTGDVEIRSWGGDALNVFHVSYLSQYFAYFNYFKQSWFPFALVTVDPRIAYGIVGISYVGMVTDRLASDDVQRSLWEARDFFSRTATVVINSRELGLYKLGDAPMCRAGAPLFLSGGYPALAVLYSVFGWRTPPVIFSNDNITAVQGWDFIQGDVISSIHFSSMRLTGLTKGSGIIYDEFYNKLLKLGSIWSYDEVPNFVYGYSGFAEGSIILPSGIYEIYVKGYVSNISGIITLTVGGKEYKVNLKSNETRFRWVHVGNFSWSGGRVDIKAVFSEGLVAVSELVFVRPNYKSAPDVIIITPYDIPGLKYRNLESPLGIIAEYNGSLKLPGNGNYIVYLHLISGSIRGSYGDLSNGSVVQGGEVLKFLNARVSYILLVRQGWKGLESVRNITCQDTFTVNNNELVQFNVLYDPFWRLKCDSQTYSPVKVFGLVNGFYVKTGGSCKLQYILYDVQKLAFYITLVYLFILTGFILVFYNKEVFRVKK</sequence>
<feature type="transmembrane region" description="Helical" evidence="1">
    <location>
        <begin position="206"/>
        <end position="225"/>
    </location>
</feature>
<accession>Q8ZZ42</accession>
<feature type="transmembrane region" description="Helical" evidence="1">
    <location>
        <begin position="271"/>
        <end position="291"/>
    </location>
</feature>
<gene>
    <name evidence="2" type="ordered locus">PAE0445</name>
</gene>
<evidence type="ECO:0000256" key="1">
    <source>
        <dbReference type="SAM" id="Phobius"/>
    </source>
</evidence>
<name>Q8ZZ42_PYRAE</name>
<feature type="transmembrane region" description="Helical" evidence="1">
    <location>
        <begin position="180"/>
        <end position="199"/>
    </location>
</feature>
<dbReference type="EMBL" id="AE009441">
    <property type="protein sequence ID" value="AAL62799.1"/>
    <property type="molecule type" value="Genomic_DNA"/>
</dbReference>
<reference evidence="2 3" key="1">
    <citation type="journal article" date="2002" name="Proc. Natl. Acad. Sci. U.S.A.">
        <title>Genome sequence of the hyperthermophilic crenarchaeon Pyrobaculum aerophilum.</title>
        <authorList>
            <person name="Fitz-Gibbon S.T."/>
            <person name="Ladner H."/>
            <person name="Kim U.J."/>
            <person name="Stetter K.O."/>
            <person name="Simon M.I."/>
            <person name="Miller J.H."/>
        </authorList>
    </citation>
    <scope>NUCLEOTIDE SEQUENCE [LARGE SCALE GENOMIC DNA]</scope>
    <source>
        <strain evidence="3">ATCC 51768 / DSM 7523 / JCM 9630 / CIP 104966 / NBRC 100827 / IM2</strain>
    </source>
</reference>
<protein>
    <submittedName>
        <fullName evidence="2">Uncharacterized protein</fullName>
    </submittedName>
</protein>
<dbReference type="Proteomes" id="UP000002439">
    <property type="component" value="Chromosome"/>
</dbReference>
<evidence type="ECO:0000313" key="2">
    <source>
        <dbReference type="EMBL" id="AAL62799.1"/>
    </source>
</evidence>
<dbReference type="STRING" id="178306.PAE0445"/>
<feature type="transmembrane region" description="Helical" evidence="1">
    <location>
        <begin position="885"/>
        <end position="905"/>
    </location>
</feature>
<feature type="transmembrane region" description="Helical" evidence="1">
    <location>
        <begin position="298"/>
        <end position="316"/>
    </location>
</feature>